<feature type="non-terminal residue" evidence="7">
    <location>
        <position position="1"/>
    </location>
</feature>
<dbReference type="GO" id="GO:0005634">
    <property type="term" value="C:nucleus"/>
    <property type="evidence" value="ECO:0007669"/>
    <property type="project" value="UniProtKB-SubCell"/>
</dbReference>
<protein>
    <recommendedName>
        <fullName evidence="4">Poly [ADP-ribose] polymerase</fullName>
        <shortName evidence="4">PARP</shortName>
        <ecNumber evidence="4">2.4.2.-</ecNumber>
    </recommendedName>
</protein>
<dbReference type="AlphaFoldDB" id="C3ZC03"/>
<reference evidence="7" key="1">
    <citation type="journal article" date="2008" name="Nature">
        <title>The amphioxus genome and the evolution of the chordate karyotype.</title>
        <authorList>
            <consortium name="US DOE Joint Genome Institute (JGI-PGF)"/>
            <person name="Putnam N.H."/>
            <person name="Butts T."/>
            <person name="Ferrier D.E.K."/>
            <person name="Furlong R.F."/>
            <person name="Hellsten U."/>
            <person name="Kawashima T."/>
            <person name="Robinson-Rechavi M."/>
            <person name="Shoguchi E."/>
            <person name="Terry A."/>
            <person name="Yu J.-K."/>
            <person name="Benito-Gutierrez E.L."/>
            <person name="Dubchak I."/>
            <person name="Garcia-Fernandez J."/>
            <person name="Gibson-Brown J.J."/>
            <person name="Grigoriev I.V."/>
            <person name="Horton A.C."/>
            <person name="de Jong P.J."/>
            <person name="Jurka J."/>
            <person name="Kapitonov V.V."/>
            <person name="Kohara Y."/>
            <person name="Kuroki Y."/>
            <person name="Lindquist E."/>
            <person name="Lucas S."/>
            <person name="Osoegawa K."/>
            <person name="Pennacchio L.A."/>
            <person name="Salamov A.A."/>
            <person name="Satou Y."/>
            <person name="Sauka-Spengler T."/>
            <person name="Schmutz J."/>
            <person name="Shin-I T."/>
            <person name="Toyoda A."/>
            <person name="Bronner-Fraser M."/>
            <person name="Fujiyama A."/>
            <person name="Holland L.Z."/>
            <person name="Holland P.W.H."/>
            <person name="Satoh N."/>
            <person name="Rokhsar D.S."/>
        </authorList>
    </citation>
    <scope>NUCLEOTIDE SEQUENCE [LARGE SCALE GENOMIC DNA]</scope>
    <source>
        <strain evidence="7">S238N-H82</strain>
        <tissue evidence="7">Testes</tissue>
    </source>
</reference>
<evidence type="ECO:0000256" key="2">
    <source>
        <dbReference type="ARBA" id="ARBA00023242"/>
    </source>
</evidence>
<sequence>WRWYWRDDGGTWVEYGQTNNSGAKGQSSLTSQDIEERFQDQPDAELTFNTQHHQYVLRLRDMQQENVSYQTRRDVRRRPCFPTARRRLTSGSSGADDSLPAHWRAMAEDGDDYDEVPLSPSGTTAGEYQRVRALFEGQGMAGTPVINIKRVQNPYLWSAYVRKKAQMKKQSGGTDPEERQLFHGTKPEVVDAICLQNFDWRLSGTSTGALYGQGSYFSTSSEYSNRYAQQTSGRRRTMFVAQVLVGAYTTGQKTLRRPPPLNPSEPLGRTFDSCVNSRTDPTIFVVFDSAQCYPEYLIEY</sequence>
<evidence type="ECO:0000256" key="4">
    <source>
        <dbReference type="RuleBase" id="RU362114"/>
    </source>
</evidence>
<name>C3ZC03_BRAFL</name>
<evidence type="ECO:0000256" key="3">
    <source>
        <dbReference type="ARBA" id="ARBA00024347"/>
    </source>
</evidence>
<comment type="subcellular location">
    <subcellularLocation>
        <location evidence="1">Nucleus</location>
    </subcellularLocation>
</comment>
<evidence type="ECO:0000256" key="1">
    <source>
        <dbReference type="ARBA" id="ARBA00004123"/>
    </source>
</evidence>
<evidence type="ECO:0000259" key="6">
    <source>
        <dbReference type="PROSITE" id="PS51059"/>
    </source>
</evidence>
<accession>C3ZC03</accession>
<dbReference type="GO" id="GO:0003950">
    <property type="term" value="F:NAD+ poly-ADP-ribosyltransferase activity"/>
    <property type="evidence" value="ECO:0007669"/>
    <property type="project" value="UniProtKB-UniRule"/>
</dbReference>
<dbReference type="InParanoid" id="C3ZC03"/>
<organism>
    <name type="scientific">Branchiostoma floridae</name>
    <name type="common">Florida lancelet</name>
    <name type="synonym">Amphioxus</name>
    <dbReference type="NCBI Taxonomy" id="7739"/>
    <lineage>
        <taxon>Eukaryota</taxon>
        <taxon>Metazoa</taxon>
        <taxon>Chordata</taxon>
        <taxon>Cephalochordata</taxon>
        <taxon>Leptocardii</taxon>
        <taxon>Amphioxiformes</taxon>
        <taxon>Branchiostomatidae</taxon>
        <taxon>Branchiostoma</taxon>
    </lineage>
</organism>
<dbReference type="PANTHER" id="PTHR45740">
    <property type="entry name" value="POLY [ADP-RIBOSE] POLYMERASE"/>
    <property type="match status" value="1"/>
</dbReference>
<proteinExistence type="inferred from homology"/>
<evidence type="ECO:0000313" key="7">
    <source>
        <dbReference type="EMBL" id="EEN49944.1"/>
    </source>
</evidence>
<dbReference type="SUPFAM" id="SSF56399">
    <property type="entry name" value="ADP-ribosylation"/>
    <property type="match status" value="1"/>
</dbReference>
<feature type="domain" description="PARP catalytic" evidence="6">
    <location>
        <begin position="99"/>
        <end position="300"/>
    </location>
</feature>
<dbReference type="PROSITE" id="PS51059">
    <property type="entry name" value="PARP_CATALYTIC"/>
    <property type="match status" value="1"/>
</dbReference>
<keyword evidence="4" id="KW-0808">Transferase</keyword>
<keyword evidence="2" id="KW-0539">Nucleus</keyword>
<dbReference type="SUPFAM" id="SSF117839">
    <property type="entry name" value="WWE domain"/>
    <property type="match status" value="1"/>
</dbReference>
<dbReference type="Gene3D" id="3.90.228.10">
    <property type="match status" value="1"/>
</dbReference>
<dbReference type="Gene3D" id="3.30.720.50">
    <property type="match status" value="1"/>
</dbReference>
<keyword evidence="4" id="KW-0328">Glycosyltransferase</keyword>
<dbReference type="InterPro" id="IPR051712">
    <property type="entry name" value="ARTD-AVP"/>
</dbReference>
<keyword evidence="4" id="KW-0520">NAD</keyword>
<dbReference type="Pfam" id="PF00644">
    <property type="entry name" value="PARP"/>
    <property type="match status" value="1"/>
</dbReference>
<dbReference type="Pfam" id="PF02825">
    <property type="entry name" value="WWE"/>
    <property type="match status" value="1"/>
</dbReference>
<dbReference type="PANTHER" id="PTHR45740:SF2">
    <property type="entry name" value="POLY [ADP-RIBOSE] POLYMERASE"/>
    <property type="match status" value="1"/>
</dbReference>
<dbReference type="InterPro" id="IPR012317">
    <property type="entry name" value="Poly(ADP-ribose)pol_cat_dom"/>
</dbReference>
<dbReference type="PROSITE" id="PS50918">
    <property type="entry name" value="WWE"/>
    <property type="match status" value="1"/>
</dbReference>
<feature type="domain" description="WWE" evidence="5">
    <location>
        <begin position="1"/>
        <end position="77"/>
    </location>
</feature>
<evidence type="ECO:0000259" key="5">
    <source>
        <dbReference type="PROSITE" id="PS50918"/>
    </source>
</evidence>
<comment type="similarity">
    <text evidence="3">Belongs to the ARTD/PARP family.</text>
</comment>
<dbReference type="InterPro" id="IPR037197">
    <property type="entry name" value="WWE_dom_sf"/>
</dbReference>
<dbReference type="eggNOG" id="ENOG502QSC4">
    <property type="taxonomic scope" value="Eukaryota"/>
</dbReference>
<dbReference type="EMBL" id="GG666604">
    <property type="protein sequence ID" value="EEN49944.1"/>
    <property type="molecule type" value="Genomic_DNA"/>
</dbReference>
<dbReference type="EC" id="2.4.2.-" evidence="4"/>
<dbReference type="CDD" id="cd01439">
    <property type="entry name" value="TCCD_inducible_PARP_like"/>
    <property type="match status" value="1"/>
</dbReference>
<dbReference type="InterPro" id="IPR004170">
    <property type="entry name" value="WWE_dom"/>
</dbReference>
<gene>
    <name evidence="7" type="ORF">BRAFLDRAFT_234794</name>
</gene>